<comment type="similarity">
    <text evidence="2">Belongs to the LysR transcriptional regulatory family.</text>
</comment>
<comment type="function">
    <text evidence="1">NodD regulates the expression of the nodABCFE genes which encode other nodulation proteins. NodD is also a negative regulator of its own expression. Binds flavonoids as inducers.</text>
</comment>
<keyword evidence="5" id="KW-0805">Transcription regulation</keyword>
<dbReference type="SUPFAM" id="SSF46785">
    <property type="entry name" value="Winged helix' DNA-binding domain"/>
    <property type="match status" value="1"/>
</dbReference>
<dbReference type="GO" id="GO:0003677">
    <property type="term" value="F:DNA binding"/>
    <property type="evidence" value="ECO:0007669"/>
    <property type="project" value="UniProtKB-KW"/>
</dbReference>
<comment type="caution">
    <text evidence="10">The sequence shown here is derived from an EMBL/GenBank/DDBJ whole genome shotgun (WGS) entry which is preliminary data.</text>
</comment>
<evidence type="ECO:0000256" key="6">
    <source>
        <dbReference type="ARBA" id="ARBA00023125"/>
    </source>
</evidence>
<keyword evidence="4" id="KW-0678">Repressor</keyword>
<dbReference type="InterPro" id="IPR037416">
    <property type="entry name" value="NodD_PBP2"/>
</dbReference>
<evidence type="ECO:0000256" key="5">
    <source>
        <dbReference type="ARBA" id="ARBA00023015"/>
    </source>
</evidence>
<dbReference type="PANTHER" id="PTHR30118">
    <property type="entry name" value="HTH-TYPE TRANSCRIPTIONAL REGULATOR LEUO-RELATED"/>
    <property type="match status" value="1"/>
</dbReference>
<evidence type="ECO:0000256" key="4">
    <source>
        <dbReference type="ARBA" id="ARBA00022491"/>
    </source>
</evidence>
<dbReference type="Gene3D" id="1.10.10.10">
    <property type="entry name" value="Winged helix-like DNA-binding domain superfamily/Winged helix DNA-binding domain"/>
    <property type="match status" value="1"/>
</dbReference>
<dbReference type="Pfam" id="PF00126">
    <property type="entry name" value="HTH_1"/>
    <property type="match status" value="1"/>
</dbReference>
<dbReference type="CDD" id="cd08462">
    <property type="entry name" value="PBP2_NodD"/>
    <property type="match status" value="1"/>
</dbReference>
<evidence type="ECO:0000313" key="10">
    <source>
        <dbReference type="EMBL" id="RWX23925.1"/>
    </source>
</evidence>
<evidence type="ECO:0000256" key="2">
    <source>
        <dbReference type="ARBA" id="ARBA00009437"/>
    </source>
</evidence>
<evidence type="ECO:0000259" key="9">
    <source>
        <dbReference type="PROSITE" id="PS50931"/>
    </source>
</evidence>
<name>A0A444HNG7_RHILE</name>
<dbReference type="InterPro" id="IPR050389">
    <property type="entry name" value="LysR-type_TF"/>
</dbReference>
<dbReference type="InterPro" id="IPR036388">
    <property type="entry name" value="WH-like_DNA-bd_sf"/>
</dbReference>
<dbReference type="EMBL" id="SBHX01000072">
    <property type="protein sequence ID" value="RWX23925.1"/>
    <property type="molecule type" value="Genomic_DNA"/>
</dbReference>
<feature type="domain" description="HTH lysR-type" evidence="9">
    <location>
        <begin position="6"/>
        <end position="63"/>
    </location>
</feature>
<dbReference type="PRINTS" id="PR00039">
    <property type="entry name" value="HTHLYSR"/>
</dbReference>
<dbReference type="GO" id="GO:0003700">
    <property type="term" value="F:DNA-binding transcription factor activity"/>
    <property type="evidence" value="ECO:0007669"/>
    <property type="project" value="InterPro"/>
</dbReference>
<keyword evidence="7" id="KW-0010">Activator</keyword>
<accession>A0A444HNG7</accession>
<sequence>MRFKGLDLNLLVALDALMTERKLTAAARSINLSQPAMSAAIGRLRTYFNDDLFVMQQRRLVPTPRAEALAPAVRDALLQIQLSVIAWDPLVPAESDRRFRIILSDFMTLVFFEKIIKRVAREAPGVSFELLQINDDPTERLNSGDVDFLILPDQFMAAANPSAKLFEEKLVCVGCPNNQQLRGKLSLERFMSMGHVAAMFGRTLKPSIEQWLLLEHGFKRRIEIVVPGFNSIPMLLQGTNRIATLPLLLVRHFEPTIPLQIVDHPLPPLSFTEAVQWPLLHNSDPGNIWMRNIILEEASRIDTSAEGMLSSGRSDLILDVASGGGDSLASCIDHW</sequence>
<dbReference type="SUPFAM" id="SSF53850">
    <property type="entry name" value="Periplasmic binding protein-like II"/>
    <property type="match status" value="1"/>
</dbReference>
<organism evidence="10 11">
    <name type="scientific">Rhizobium leguminosarum</name>
    <dbReference type="NCBI Taxonomy" id="384"/>
    <lineage>
        <taxon>Bacteria</taxon>
        <taxon>Pseudomonadati</taxon>
        <taxon>Pseudomonadota</taxon>
        <taxon>Alphaproteobacteria</taxon>
        <taxon>Hyphomicrobiales</taxon>
        <taxon>Rhizobiaceae</taxon>
        <taxon>Rhizobium/Agrobacterium group</taxon>
        <taxon>Rhizobium</taxon>
    </lineage>
</organism>
<dbReference type="Pfam" id="PF03466">
    <property type="entry name" value="LysR_substrate"/>
    <property type="match status" value="1"/>
</dbReference>
<reference evidence="10 11" key="1">
    <citation type="submission" date="2019-01" db="EMBL/GenBank/DDBJ databases">
        <title>RHIZO-ID as a novel technology for direct rhizobia identification.</title>
        <authorList>
            <person name="De Meyer S.E."/>
        </authorList>
    </citation>
    <scope>NUCLEOTIDE SEQUENCE [LARGE SCALE GENOMIC DNA]</scope>
    <source>
        <strain evidence="10 11">WSM448</strain>
    </source>
</reference>
<evidence type="ECO:0000256" key="3">
    <source>
        <dbReference type="ARBA" id="ARBA00022458"/>
    </source>
</evidence>
<dbReference type="PROSITE" id="PS50931">
    <property type="entry name" value="HTH_LYSR"/>
    <property type="match status" value="1"/>
</dbReference>
<evidence type="ECO:0000256" key="1">
    <source>
        <dbReference type="ARBA" id="ARBA00003502"/>
    </source>
</evidence>
<dbReference type="AlphaFoldDB" id="A0A444HNG7"/>
<evidence type="ECO:0000256" key="8">
    <source>
        <dbReference type="ARBA" id="ARBA00023163"/>
    </source>
</evidence>
<dbReference type="InterPro" id="IPR000847">
    <property type="entry name" value="LysR_HTH_N"/>
</dbReference>
<dbReference type="RefSeq" id="WP_128412056.1">
    <property type="nucleotide sequence ID" value="NZ_SBHX01000072.1"/>
</dbReference>
<dbReference type="Proteomes" id="UP000283817">
    <property type="component" value="Unassembled WGS sequence"/>
</dbReference>
<dbReference type="InterPro" id="IPR036390">
    <property type="entry name" value="WH_DNA-bd_sf"/>
</dbReference>
<keyword evidence="8" id="KW-0804">Transcription</keyword>
<proteinExistence type="inferred from homology"/>
<dbReference type="Gene3D" id="3.40.190.10">
    <property type="entry name" value="Periplasmic binding protein-like II"/>
    <property type="match status" value="2"/>
</dbReference>
<evidence type="ECO:0000256" key="7">
    <source>
        <dbReference type="ARBA" id="ARBA00023159"/>
    </source>
</evidence>
<gene>
    <name evidence="10" type="ORF">EHI47_29825</name>
</gene>
<evidence type="ECO:0000313" key="11">
    <source>
        <dbReference type="Proteomes" id="UP000283817"/>
    </source>
</evidence>
<keyword evidence="6" id="KW-0238">DNA-binding</keyword>
<dbReference type="PANTHER" id="PTHR30118:SF6">
    <property type="entry name" value="HTH-TYPE TRANSCRIPTIONAL REGULATOR LEUO"/>
    <property type="match status" value="1"/>
</dbReference>
<dbReference type="InterPro" id="IPR005119">
    <property type="entry name" value="LysR_subst-bd"/>
</dbReference>
<protein>
    <submittedName>
        <fullName evidence="10">LysR family transcriptional regulator</fullName>
    </submittedName>
</protein>
<keyword evidence="3" id="KW-0536">Nodulation</keyword>